<evidence type="ECO:0000313" key="3">
    <source>
        <dbReference type="Proteomes" id="UP000823617"/>
    </source>
</evidence>
<evidence type="ECO:0000313" key="2">
    <source>
        <dbReference type="EMBL" id="MBO8455360.1"/>
    </source>
</evidence>
<gene>
    <name evidence="2" type="ORF">IAC08_03005</name>
</gene>
<dbReference type="PROSITE" id="PS50965">
    <property type="entry name" value="NERD"/>
    <property type="match status" value="1"/>
</dbReference>
<dbReference type="Proteomes" id="UP000823617">
    <property type="component" value="Unassembled WGS sequence"/>
</dbReference>
<dbReference type="EMBL" id="JADIMK010000027">
    <property type="protein sequence ID" value="MBO8455360.1"/>
    <property type="molecule type" value="Genomic_DNA"/>
</dbReference>
<feature type="domain" description="NERD" evidence="1">
    <location>
        <begin position="32"/>
        <end position="151"/>
    </location>
</feature>
<organism evidence="2 3">
    <name type="scientific">Candidatus Cryptobacteroides intestinigallinarum</name>
    <dbReference type="NCBI Taxonomy" id="2840767"/>
    <lineage>
        <taxon>Bacteria</taxon>
        <taxon>Pseudomonadati</taxon>
        <taxon>Bacteroidota</taxon>
        <taxon>Bacteroidia</taxon>
        <taxon>Bacteroidales</taxon>
        <taxon>Candidatus Cryptobacteroides</taxon>
    </lineage>
</organism>
<dbReference type="InterPro" id="IPR011528">
    <property type="entry name" value="NERD"/>
</dbReference>
<comment type="caution">
    <text evidence="2">The sequence shown here is derived from an EMBL/GenBank/DDBJ whole genome shotgun (WGS) entry which is preliminary data.</text>
</comment>
<accession>A0A9D9MZV1</accession>
<evidence type="ECO:0000259" key="1">
    <source>
        <dbReference type="PROSITE" id="PS50965"/>
    </source>
</evidence>
<name>A0A9D9MZV1_9BACT</name>
<sequence length="232" mass="27381">MIILLIIISSIVSFFIHRRNRRLLMKVTSPRRGTRSERRLVLKMLKKGVPPEAIYHDLYLQMRNGEYTQVDIVVALSQGLVAIEVKDYGGWLFGREDQRYWTQVLDHGREKHRFYNPIMQNSGHIRALRGQSGQLSRLPIYNVVLFGNRSRLKDVSWSPDNAYVGYTSDIMHVLKKIRRLSPADYKDMSEVSDILSRAVMNGEDREIVSGHIDYVRRQSRRGRFRHFFRWLF</sequence>
<protein>
    <submittedName>
        <fullName evidence="2">NERD domain-containing protein</fullName>
    </submittedName>
</protein>
<dbReference type="Pfam" id="PF08378">
    <property type="entry name" value="NERD"/>
    <property type="match status" value="1"/>
</dbReference>
<reference evidence="2" key="1">
    <citation type="submission" date="2020-10" db="EMBL/GenBank/DDBJ databases">
        <authorList>
            <person name="Gilroy R."/>
        </authorList>
    </citation>
    <scope>NUCLEOTIDE SEQUENCE</scope>
    <source>
        <strain evidence="2">B1-3475</strain>
    </source>
</reference>
<proteinExistence type="predicted"/>
<reference evidence="2" key="2">
    <citation type="journal article" date="2021" name="PeerJ">
        <title>Extensive microbial diversity within the chicken gut microbiome revealed by metagenomics and culture.</title>
        <authorList>
            <person name="Gilroy R."/>
            <person name="Ravi A."/>
            <person name="Getino M."/>
            <person name="Pursley I."/>
            <person name="Horton D.L."/>
            <person name="Alikhan N.F."/>
            <person name="Baker D."/>
            <person name="Gharbi K."/>
            <person name="Hall N."/>
            <person name="Watson M."/>
            <person name="Adriaenssens E.M."/>
            <person name="Foster-Nyarko E."/>
            <person name="Jarju S."/>
            <person name="Secka A."/>
            <person name="Antonio M."/>
            <person name="Oren A."/>
            <person name="Chaudhuri R.R."/>
            <person name="La Ragione R."/>
            <person name="Hildebrand F."/>
            <person name="Pallen M.J."/>
        </authorList>
    </citation>
    <scope>NUCLEOTIDE SEQUENCE</scope>
    <source>
        <strain evidence="2">B1-3475</strain>
    </source>
</reference>
<dbReference type="AlphaFoldDB" id="A0A9D9MZV1"/>